<keyword evidence="3" id="KW-0479">Metal-binding</keyword>
<keyword evidence="2" id="KW-0540">Nuclease</keyword>
<name>A0A8H3BKX7_9AGAM</name>
<dbReference type="Gene3D" id="1.10.575.10">
    <property type="entry name" value="P1 Nuclease"/>
    <property type="match status" value="1"/>
</dbReference>
<evidence type="ECO:0008006" key="11">
    <source>
        <dbReference type="Google" id="ProtNLM"/>
    </source>
</evidence>
<evidence type="ECO:0000256" key="2">
    <source>
        <dbReference type="ARBA" id="ARBA00022722"/>
    </source>
</evidence>
<evidence type="ECO:0000256" key="8">
    <source>
        <dbReference type="SAM" id="SignalP"/>
    </source>
</evidence>
<organism evidence="9 10">
    <name type="scientific">Rhizoctonia solani</name>
    <dbReference type="NCBI Taxonomy" id="456999"/>
    <lineage>
        <taxon>Eukaryota</taxon>
        <taxon>Fungi</taxon>
        <taxon>Dikarya</taxon>
        <taxon>Basidiomycota</taxon>
        <taxon>Agaricomycotina</taxon>
        <taxon>Agaricomycetes</taxon>
        <taxon>Cantharellales</taxon>
        <taxon>Ceratobasidiaceae</taxon>
        <taxon>Rhizoctonia</taxon>
    </lineage>
</organism>
<gene>
    <name evidence="9" type="ORF">RDB_LOCUS156748</name>
</gene>
<keyword evidence="4" id="KW-0255">Endonuclease</keyword>
<keyword evidence="6" id="KW-1015">Disulfide bond</keyword>
<evidence type="ECO:0000313" key="9">
    <source>
        <dbReference type="EMBL" id="CAE6459066.1"/>
    </source>
</evidence>
<feature type="chain" id="PRO_5033986029" description="Endonuclease 3" evidence="8">
    <location>
        <begin position="22"/>
        <end position="364"/>
    </location>
</feature>
<dbReference type="PANTHER" id="PTHR33146:SF29">
    <property type="entry name" value="S1_P1 NUCLEASE"/>
    <property type="match status" value="1"/>
</dbReference>
<evidence type="ECO:0000256" key="4">
    <source>
        <dbReference type="ARBA" id="ARBA00022759"/>
    </source>
</evidence>
<proteinExistence type="inferred from homology"/>
<keyword evidence="7" id="KW-0325">Glycoprotein</keyword>
<dbReference type="GO" id="GO:0046872">
    <property type="term" value="F:metal ion binding"/>
    <property type="evidence" value="ECO:0007669"/>
    <property type="project" value="UniProtKB-KW"/>
</dbReference>
<dbReference type="AlphaFoldDB" id="A0A8H3BKX7"/>
<dbReference type="SUPFAM" id="SSF48537">
    <property type="entry name" value="Phospholipase C/P1 nuclease"/>
    <property type="match status" value="1"/>
</dbReference>
<evidence type="ECO:0000256" key="6">
    <source>
        <dbReference type="ARBA" id="ARBA00023157"/>
    </source>
</evidence>
<dbReference type="InterPro" id="IPR008947">
    <property type="entry name" value="PLipase_C/P1_nuclease_dom_sf"/>
</dbReference>
<dbReference type="Proteomes" id="UP000663846">
    <property type="component" value="Unassembled WGS sequence"/>
</dbReference>
<sequence>MRPVNLAISAAVLAVPVWSWGDEGHKITATIAQIHLLPSAREAVCSILKQDSATCNLAHVATWPDEIKKDEETRKQWSWSFNLHFVNGIEDNPPEDCSFGTKGWTSPNNILAATVNMTHNIQPSSKVDRDTSLRFLTHFLGDIHQPFHGTGRFKGANTVLVRYDDSETNLHSVWDDFLIQKRIKLLTNYTTPLSMSPDPARPASALTLYERIELALDGSNYDPLVRWIVVEGIYGWWATEHPNWTICPQYKGNDQSNQQVLGIETPPFQDPTDLPLCPYYWTVPTHQMLCGFIWRPDFKGADETTNTELIQLNTTKYTGRIQEEKLVEKQLALGGMRLAGILNAVLGSEEEKLEFGILPQFVGF</sequence>
<dbReference type="GO" id="GO:0006308">
    <property type="term" value="P:DNA catabolic process"/>
    <property type="evidence" value="ECO:0007669"/>
    <property type="project" value="InterPro"/>
</dbReference>
<accession>A0A8H3BKX7</accession>
<protein>
    <recommendedName>
        <fullName evidence="11">Endonuclease 3</fullName>
    </recommendedName>
</protein>
<evidence type="ECO:0000313" key="10">
    <source>
        <dbReference type="Proteomes" id="UP000663846"/>
    </source>
</evidence>
<comment type="caution">
    <text evidence="9">The sequence shown here is derived from an EMBL/GenBank/DDBJ whole genome shotgun (WGS) entry which is preliminary data.</text>
</comment>
<dbReference type="InterPro" id="IPR003154">
    <property type="entry name" value="S1/P1nuclease"/>
</dbReference>
<feature type="signal peptide" evidence="8">
    <location>
        <begin position="1"/>
        <end position="21"/>
    </location>
</feature>
<dbReference type="EMBL" id="CAJMWS010000691">
    <property type="protein sequence ID" value="CAE6459066.1"/>
    <property type="molecule type" value="Genomic_DNA"/>
</dbReference>
<evidence type="ECO:0000256" key="7">
    <source>
        <dbReference type="ARBA" id="ARBA00023180"/>
    </source>
</evidence>
<evidence type="ECO:0000256" key="1">
    <source>
        <dbReference type="ARBA" id="ARBA00009547"/>
    </source>
</evidence>
<keyword evidence="5" id="KW-0378">Hydrolase</keyword>
<dbReference type="Pfam" id="PF02265">
    <property type="entry name" value="S1-P1_nuclease"/>
    <property type="match status" value="1"/>
</dbReference>
<dbReference type="CDD" id="cd11010">
    <property type="entry name" value="S1-P1_nuclease"/>
    <property type="match status" value="1"/>
</dbReference>
<reference evidence="9" key="1">
    <citation type="submission" date="2021-01" db="EMBL/GenBank/DDBJ databases">
        <authorList>
            <person name="Kaushik A."/>
        </authorList>
    </citation>
    <scope>NUCLEOTIDE SEQUENCE</scope>
    <source>
        <strain evidence="9">AG1-1C</strain>
    </source>
</reference>
<evidence type="ECO:0000256" key="3">
    <source>
        <dbReference type="ARBA" id="ARBA00022723"/>
    </source>
</evidence>
<keyword evidence="8" id="KW-0732">Signal</keyword>
<dbReference type="GO" id="GO:0016788">
    <property type="term" value="F:hydrolase activity, acting on ester bonds"/>
    <property type="evidence" value="ECO:0007669"/>
    <property type="project" value="InterPro"/>
</dbReference>
<dbReference type="GO" id="GO:0004519">
    <property type="term" value="F:endonuclease activity"/>
    <property type="evidence" value="ECO:0007669"/>
    <property type="project" value="UniProtKB-KW"/>
</dbReference>
<comment type="similarity">
    <text evidence="1">Belongs to the nuclease type I family.</text>
</comment>
<dbReference type="GO" id="GO:0003676">
    <property type="term" value="F:nucleic acid binding"/>
    <property type="evidence" value="ECO:0007669"/>
    <property type="project" value="InterPro"/>
</dbReference>
<dbReference type="PANTHER" id="PTHR33146">
    <property type="entry name" value="ENDONUCLEASE 4"/>
    <property type="match status" value="1"/>
</dbReference>
<evidence type="ECO:0000256" key="5">
    <source>
        <dbReference type="ARBA" id="ARBA00022801"/>
    </source>
</evidence>